<organism evidence="1 2">
    <name type="scientific">Streptacidiphilus alkalitolerans</name>
    <dbReference type="NCBI Taxonomy" id="3342712"/>
    <lineage>
        <taxon>Bacteria</taxon>
        <taxon>Bacillati</taxon>
        <taxon>Actinomycetota</taxon>
        <taxon>Actinomycetes</taxon>
        <taxon>Kitasatosporales</taxon>
        <taxon>Streptomycetaceae</taxon>
        <taxon>Streptacidiphilus</taxon>
    </lineage>
</organism>
<proteinExistence type="predicted"/>
<evidence type="ECO:0000313" key="1">
    <source>
        <dbReference type="EMBL" id="MFC1413370.1"/>
    </source>
</evidence>
<reference evidence="1 2" key="1">
    <citation type="submission" date="2024-09" db="EMBL/GenBank/DDBJ databases">
        <authorList>
            <person name="Lee S.D."/>
        </authorList>
    </citation>
    <scope>NUCLEOTIDE SEQUENCE [LARGE SCALE GENOMIC DNA]</scope>
    <source>
        <strain evidence="1 2">N1-1</strain>
    </source>
</reference>
<dbReference type="EMBL" id="JBHEZX010000016">
    <property type="protein sequence ID" value="MFC1413370.1"/>
    <property type="molecule type" value="Genomic_DNA"/>
</dbReference>
<accession>A0ABV6VHZ9</accession>
<keyword evidence="2" id="KW-1185">Reference proteome</keyword>
<sequence>MPAAGGSPENGHSGNWNGWWRVVVLGAAGVILGSAAWDLLAAVGQHVSIAFH</sequence>
<name>A0ABV6VHZ9_9ACTN</name>
<protein>
    <submittedName>
        <fullName evidence="1">Uncharacterized protein</fullName>
    </submittedName>
</protein>
<gene>
    <name evidence="1" type="ORF">ACEZDG_29310</name>
</gene>
<comment type="caution">
    <text evidence="1">The sequence shown here is derived from an EMBL/GenBank/DDBJ whole genome shotgun (WGS) entry which is preliminary data.</text>
</comment>
<evidence type="ECO:0000313" key="2">
    <source>
        <dbReference type="Proteomes" id="UP001592582"/>
    </source>
</evidence>
<dbReference type="Proteomes" id="UP001592582">
    <property type="component" value="Unassembled WGS sequence"/>
</dbReference>